<feature type="domain" description="Transposase MuDR plant" evidence="2">
    <location>
        <begin position="214"/>
        <end position="257"/>
    </location>
</feature>
<dbReference type="EMBL" id="JASCZI010122629">
    <property type="protein sequence ID" value="MED6164545.1"/>
    <property type="molecule type" value="Genomic_DNA"/>
</dbReference>
<organism evidence="3 4">
    <name type="scientific">Stylosanthes scabra</name>
    <dbReference type="NCBI Taxonomy" id="79078"/>
    <lineage>
        <taxon>Eukaryota</taxon>
        <taxon>Viridiplantae</taxon>
        <taxon>Streptophyta</taxon>
        <taxon>Embryophyta</taxon>
        <taxon>Tracheophyta</taxon>
        <taxon>Spermatophyta</taxon>
        <taxon>Magnoliopsida</taxon>
        <taxon>eudicotyledons</taxon>
        <taxon>Gunneridae</taxon>
        <taxon>Pentapetalae</taxon>
        <taxon>rosids</taxon>
        <taxon>fabids</taxon>
        <taxon>Fabales</taxon>
        <taxon>Fabaceae</taxon>
        <taxon>Papilionoideae</taxon>
        <taxon>50 kb inversion clade</taxon>
        <taxon>dalbergioids sensu lato</taxon>
        <taxon>Dalbergieae</taxon>
        <taxon>Pterocarpus clade</taxon>
        <taxon>Stylosanthes</taxon>
    </lineage>
</organism>
<dbReference type="Pfam" id="PF03108">
    <property type="entry name" value="DBD_Tnp_Mut"/>
    <property type="match status" value="1"/>
</dbReference>
<comment type="caution">
    <text evidence="3">The sequence shown here is derived from an EMBL/GenBank/DDBJ whole genome shotgun (WGS) entry which is preliminary data.</text>
</comment>
<sequence length="260" mass="28426">MNLSDFVVVTLYPNGEMGRDSGGIWFRSPTPVVFQTQPVNTLDELNSVVLRHMGVIGGATSVRRVAYRLLNLFPPNQFKYKIFWVEGDQHTQPVSSEAGGSSSSAVGGTDVIPCSPIHVAAPEAAMQLDGNCEEDSDEDFVGDDGDTSESSDGSEFVPESQCRRDFILPAPAPIPDLSSVSSHFHTLYLDDMAEVPREGIDGGGDDYDVKGGLEFRVGHRFSTREAVQMAVKNYSIRRAAEYRVVESDPHKYVCRCKLSA</sequence>
<evidence type="ECO:0000313" key="3">
    <source>
        <dbReference type="EMBL" id="MED6164545.1"/>
    </source>
</evidence>
<name>A0ABU6UVL2_9FABA</name>
<gene>
    <name evidence="3" type="ORF">PIB30_091126</name>
</gene>
<evidence type="ECO:0000313" key="4">
    <source>
        <dbReference type="Proteomes" id="UP001341840"/>
    </source>
</evidence>
<dbReference type="Proteomes" id="UP001341840">
    <property type="component" value="Unassembled WGS sequence"/>
</dbReference>
<evidence type="ECO:0000259" key="2">
    <source>
        <dbReference type="Pfam" id="PF03108"/>
    </source>
</evidence>
<proteinExistence type="predicted"/>
<protein>
    <recommendedName>
        <fullName evidence="2">Transposase MuDR plant domain-containing protein</fullName>
    </recommendedName>
</protein>
<evidence type="ECO:0000256" key="1">
    <source>
        <dbReference type="SAM" id="MobiDB-lite"/>
    </source>
</evidence>
<feature type="region of interest" description="Disordered" evidence="1">
    <location>
        <begin position="132"/>
        <end position="159"/>
    </location>
</feature>
<feature type="compositionally biased region" description="Acidic residues" evidence="1">
    <location>
        <begin position="132"/>
        <end position="149"/>
    </location>
</feature>
<keyword evidence="4" id="KW-1185">Reference proteome</keyword>
<dbReference type="InterPro" id="IPR004332">
    <property type="entry name" value="Transposase_MuDR"/>
</dbReference>
<reference evidence="3 4" key="1">
    <citation type="journal article" date="2023" name="Plants (Basel)">
        <title>Bridging the Gap: Combining Genomics and Transcriptomics Approaches to Understand Stylosanthes scabra, an Orphan Legume from the Brazilian Caatinga.</title>
        <authorList>
            <person name="Ferreira-Neto J.R.C."/>
            <person name="da Silva M.D."/>
            <person name="Binneck E."/>
            <person name="de Melo N.F."/>
            <person name="da Silva R.H."/>
            <person name="de Melo A.L.T.M."/>
            <person name="Pandolfi V."/>
            <person name="Bustamante F.O."/>
            <person name="Brasileiro-Vidal A.C."/>
            <person name="Benko-Iseppon A.M."/>
        </authorList>
    </citation>
    <scope>NUCLEOTIDE SEQUENCE [LARGE SCALE GENOMIC DNA]</scope>
    <source>
        <tissue evidence="3">Leaves</tissue>
    </source>
</reference>
<accession>A0ABU6UVL2</accession>